<comment type="function">
    <text evidence="6">May alleviate iron toxicity in the presence of oxygen.</text>
</comment>
<gene>
    <name evidence="10" type="ORF">KDU71_20375</name>
</gene>
<comment type="caution">
    <text evidence="10">The sequence shown here is derived from an EMBL/GenBank/DDBJ whole genome shotgun (WGS) entry which is preliminary data.</text>
</comment>
<evidence type="ECO:0000256" key="1">
    <source>
        <dbReference type="ARBA" id="ARBA00006950"/>
    </source>
</evidence>
<dbReference type="Proteomes" id="UP000679220">
    <property type="component" value="Unassembled WGS sequence"/>
</dbReference>
<feature type="binding site" evidence="7">
    <location>
        <position position="94"/>
    </location>
    <ligand>
        <name>Fe cation</name>
        <dbReference type="ChEBI" id="CHEBI:24875"/>
        <label>1</label>
    </ligand>
</feature>
<keyword evidence="5 7" id="KW-0408">Iron</keyword>
<dbReference type="GO" id="GO:0005829">
    <property type="term" value="C:cytosol"/>
    <property type="evidence" value="ECO:0007669"/>
    <property type="project" value="TreeGrafter"/>
</dbReference>
<feature type="binding site" evidence="7">
    <location>
        <position position="50"/>
    </location>
    <ligand>
        <name>Fe cation</name>
        <dbReference type="ChEBI" id="CHEBI:24875"/>
        <label>1</label>
    </ligand>
</feature>
<dbReference type="GO" id="GO:0042802">
    <property type="term" value="F:identical protein binding"/>
    <property type="evidence" value="ECO:0007669"/>
    <property type="project" value="UniProtKB-ARBA"/>
</dbReference>
<keyword evidence="3 7" id="KW-0479">Metal-binding</keyword>
<dbReference type="InterPro" id="IPR008331">
    <property type="entry name" value="Ferritin_DPS_dom"/>
</dbReference>
<reference evidence="10" key="1">
    <citation type="journal article" date="2018" name="Int. J. Syst. Evol. Microbiol.">
        <title>Carboxylicivirga sediminis sp. nov., isolated from coastal sediment.</title>
        <authorList>
            <person name="Wang F.Q."/>
            <person name="Ren L.H."/>
            <person name="Zou R.J."/>
            <person name="Sun Y.Z."/>
            <person name="Liu X.J."/>
            <person name="Jiang F."/>
            <person name="Liu L.J."/>
        </authorList>
    </citation>
    <scope>NUCLEOTIDE SEQUENCE</scope>
    <source>
        <strain evidence="10">JR1</strain>
    </source>
</reference>
<evidence type="ECO:0000256" key="6">
    <source>
        <dbReference type="ARBA" id="ARBA00054546"/>
    </source>
</evidence>
<sequence>MLKKKVEEILVNQIEKEAYSSNLYLAMAVWADTNGYEGTANWLYAQAEEERLHMMKFIKYVNERGGKAIIPSVEQPPSEYKDIKAVFAKVYEHEQYVTELISGIVGVCLEEKDFTTHNWIQWFVTEQIEEEASVAAINDKLRLLGDHNLYMFDRDIMGMRGQVPASSE</sequence>
<name>A0A941F7J2_9BACT</name>
<keyword evidence="2 8" id="KW-0409">Iron storage</keyword>
<keyword evidence="11" id="KW-1185">Reference proteome</keyword>
<dbReference type="EMBL" id="JAGTAR010000044">
    <property type="protein sequence ID" value="MBR8537939.1"/>
    <property type="molecule type" value="Genomic_DNA"/>
</dbReference>
<keyword evidence="4" id="KW-0560">Oxidoreductase</keyword>
<dbReference type="Pfam" id="PF00210">
    <property type="entry name" value="Ferritin"/>
    <property type="match status" value="1"/>
</dbReference>
<dbReference type="GO" id="GO:0006826">
    <property type="term" value="P:iron ion transport"/>
    <property type="evidence" value="ECO:0007669"/>
    <property type="project" value="InterPro"/>
</dbReference>
<dbReference type="EC" id="1.16.3.2" evidence="8"/>
<comment type="similarity">
    <text evidence="1 8">Belongs to the ferritin family. Prokaryotic subfamily.</text>
</comment>
<evidence type="ECO:0000313" key="10">
    <source>
        <dbReference type="EMBL" id="MBR8537939.1"/>
    </source>
</evidence>
<feature type="domain" description="Ferritin-like diiron" evidence="9">
    <location>
        <begin position="1"/>
        <end position="145"/>
    </location>
</feature>
<dbReference type="InterPro" id="IPR041719">
    <property type="entry name" value="Ferritin_prok"/>
</dbReference>
<comment type="catalytic activity">
    <reaction evidence="8">
        <text>4 Fe(2+) + O2 + 6 H2O = 4 iron(III) oxide-hydroxide + 12 H(+)</text>
        <dbReference type="Rhea" id="RHEA:11972"/>
        <dbReference type="ChEBI" id="CHEBI:15377"/>
        <dbReference type="ChEBI" id="CHEBI:15378"/>
        <dbReference type="ChEBI" id="CHEBI:15379"/>
        <dbReference type="ChEBI" id="CHEBI:29033"/>
        <dbReference type="ChEBI" id="CHEBI:78619"/>
        <dbReference type="EC" id="1.16.3.2"/>
    </reaction>
</comment>
<dbReference type="InterPro" id="IPR001519">
    <property type="entry name" value="Ferritin"/>
</dbReference>
<feature type="binding site" evidence="7">
    <location>
        <position position="17"/>
    </location>
    <ligand>
        <name>Fe cation</name>
        <dbReference type="ChEBI" id="CHEBI:24875"/>
        <label>1</label>
    </ligand>
</feature>
<protein>
    <recommendedName>
        <fullName evidence="8">Ferritin</fullName>
        <ecNumber evidence="8">1.16.3.2</ecNumber>
    </recommendedName>
</protein>
<keyword evidence="8" id="KW-0963">Cytoplasm</keyword>
<dbReference type="PANTHER" id="PTHR11431">
    <property type="entry name" value="FERRITIN"/>
    <property type="match status" value="1"/>
</dbReference>
<feature type="binding site" evidence="7">
    <location>
        <position position="53"/>
    </location>
    <ligand>
        <name>Fe cation</name>
        <dbReference type="ChEBI" id="CHEBI:24875"/>
        <label>1</label>
    </ligand>
</feature>
<dbReference type="GO" id="GO:0008199">
    <property type="term" value="F:ferric iron binding"/>
    <property type="evidence" value="ECO:0007669"/>
    <property type="project" value="InterPro"/>
</dbReference>
<organism evidence="10 11">
    <name type="scientific">Carboxylicivirga sediminis</name>
    <dbReference type="NCBI Taxonomy" id="2006564"/>
    <lineage>
        <taxon>Bacteria</taxon>
        <taxon>Pseudomonadati</taxon>
        <taxon>Bacteroidota</taxon>
        <taxon>Bacteroidia</taxon>
        <taxon>Marinilabiliales</taxon>
        <taxon>Marinilabiliaceae</taxon>
        <taxon>Carboxylicivirga</taxon>
    </lineage>
</organism>
<evidence type="ECO:0000256" key="4">
    <source>
        <dbReference type="ARBA" id="ARBA00023002"/>
    </source>
</evidence>
<evidence type="ECO:0000256" key="3">
    <source>
        <dbReference type="ARBA" id="ARBA00022723"/>
    </source>
</evidence>
<dbReference type="PANTHER" id="PTHR11431:SF127">
    <property type="entry name" value="BACTERIAL NON-HEME FERRITIN"/>
    <property type="match status" value="1"/>
</dbReference>
<dbReference type="InterPro" id="IPR009078">
    <property type="entry name" value="Ferritin-like_SF"/>
</dbReference>
<evidence type="ECO:0000256" key="8">
    <source>
        <dbReference type="RuleBase" id="RU361145"/>
    </source>
</evidence>
<dbReference type="SUPFAM" id="SSF47240">
    <property type="entry name" value="Ferritin-like"/>
    <property type="match status" value="1"/>
</dbReference>
<dbReference type="CDD" id="cd01055">
    <property type="entry name" value="Nonheme_Ferritin"/>
    <property type="match status" value="1"/>
</dbReference>
<dbReference type="InterPro" id="IPR012347">
    <property type="entry name" value="Ferritin-like"/>
</dbReference>
<evidence type="ECO:0000259" key="9">
    <source>
        <dbReference type="PROSITE" id="PS50905"/>
    </source>
</evidence>
<evidence type="ECO:0000256" key="2">
    <source>
        <dbReference type="ARBA" id="ARBA00022434"/>
    </source>
</evidence>
<feature type="binding site" evidence="7">
    <location>
        <position position="127"/>
    </location>
    <ligand>
        <name>Fe cation</name>
        <dbReference type="ChEBI" id="CHEBI:24875"/>
        <label>1</label>
    </ligand>
</feature>
<dbReference type="AlphaFoldDB" id="A0A941F7J2"/>
<dbReference type="PROSITE" id="PS50905">
    <property type="entry name" value="FERRITIN_LIKE"/>
    <property type="match status" value="1"/>
</dbReference>
<dbReference type="GO" id="GO:0008198">
    <property type="term" value="F:ferrous iron binding"/>
    <property type="evidence" value="ECO:0007669"/>
    <property type="project" value="TreeGrafter"/>
</dbReference>
<dbReference type="RefSeq" id="WP_212192963.1">
    <property type="nucleotide sequence ID" value="NZ_JAGTAR010000044.1"/>
</dbReference>
<dbReference type="GO" id="GO:0006879">
    <property type="term" value="P:intracellular iron ion homeostasis"/>
    <property type="evidence" value="ECO:0007669"/>
    <property type="project" value="UniProtKB-KW"/>
</dbReference>
<comment type="subcellular location">
    <subcellularLocation>
        <location evidence="8">Cytoplasm</location>
    </subcellularLocation>
</comment>
<dbReference type="Gene3D" id="1.20.1260.10">
    <property type="match status" value="1"/>
</dbReference>
<evidence type="ECO:0000256" key="5">
    <source>
        <dbReference type="ARBA" id="ARBA00023004"/>
    </source>
</evidence>
<dbReference type="GO" id="GO:0004322">
    <property type="term" value="F:ferroxidase activity"/>
    <property type="evidence" value="ECO:0007669"/>
    <property type="project" value="TreeGrafter"/>
</dbReference>
<accession>A0A941F7J2</accession>
<comment type="function">
    <text evidence="8">Iron-storage protein.</text>
</comment>
<proteinExistence type="inferred from homology"/>
<evidence type="ECO:0000256" key="7">
    <source>
        <dbReference type="PIRSR" id="PIRSR601519-1"/>
    </source>
</evidence>
<dbReference type="InterPro" id="IPR009040">
    <property type="entry name" value="Ferritin-like_diiron"/>
</dbReference>
<evidence type="ECO:0000313" key="11">
    <source>
        <dbReference type="Proteomes" id="UP000679220"/>
    </source>
</evidence>
<reference evidence="10" key="2">
    <citation type="submission" date="2021-04" db="EMBL/GenBank/DDBJ databases">
        <authorList>
            <person name="Zhang T."/>
            <person name="Zhang Y."/>
            <person name="Lu D."/>
            <person name="Zuo D."/>
            <person name="Du Z."/>
        </authorList>
    </citation>
    <scope>NUCLEOTIDE SEQUENCE</scope>
    <source>
        <strain evidence="10">JR1</strain>
    </source>
</reference>
<dbReference type="FunFam" id="1.20.1260.10:FF:000001">
    <property type="entry name" value="Non-heme ferritin"/>
    <property type="match status" value="1"/>
</dbReference>